<dbReference type="InterPro" id="IPR020841">
    <property type="entry name" value="PKS_Beta-ketoAc_synthase_dom"/>
</dbReference>
<dbReference type="PROSITE" id="PS00098">
    <property type="entry name" value="THIOLASE_1"/>
    <property type="match status" value="1"/>
</dbReference>
<sequence length="413" mass="43226">MKKRIVITGIGIVSPIGTGNNEFQAALKAGKSGISPIEHFDVTDFPAKISGYIKDFDPEKFIDKKKAKRMARFTQMGAAAAKLAVEDSGLDLSKEDLSRIGVITGTGMGGLGVIEEEEQALLSKGPRRVSPFLIPMIITNILPGEIAISYGFTGPNYAVSSACASANHAMGDALGLLRSGAADVMISGGAEAVITPLGLAGFCNMKAVSTRNDEPTKASRPFDKNRDGFVMGEGAGIVVLETLEHALARGAKIYAELAGYGASDDAYHITAPDSQAKGAVLALEKAIADAGISKDEVDYINAHGTSTGLNDKTETLAIKKVFGERAYKIPVSSTKSMTGHLLGAAAGVELIATVLSMQGGFIHPTVNYETPDPDCDLDYVPNTAREAQITCALSNSLGFGGHNATVVIKKYVK</sequence>
<evidence type="ECO:0000256" key="13">
    <source>
        <dbReference type="RuleBase" id="RU003694"/>
    </source>
</evidence>
<dbReference type="CDD" id="cd00834">
    <property type="entry name" value="KAS_I_II"/>
    <property type="match status" value="1"/>
</dbReference>
<reference evidence="15 16" key="1">
    <citation type="submission" date="2014-09" db="EMBL/GenBank/DDBJ databases">
        <title>Complete genome sequence of Endomicrobium proavitum.</title>
        <authorList>
            <person name="Zheng H."/>
        </authorList>
    </citation>
    <scope>NUCLEOTIDE SEQUENCE [LARGE SCALE GENOMIC DNA]</scope>
    <source>
        <strain evidence="15 16">Rsa215</strain>
    </source>
</reference>
<dbReference type="InterPro" id="IPR000794">
    <property type="entry name" value="Beta-ketoacyl_synthase"/>
</dbReference>
<dbReference type="Proteomes" id="UP000035337">
    <property type="component" value="Chromosome"/>
</dbReference>
<dbReference type="PATRIC" id="fig|1408281.3.peg.368"/>
<dbReference type="InterPro" id="IPR017568">
    <property type="entry name" value="3-oxoacyl-ACP_synth-2"/>
</dbReference>
<dbReference type="SMART" id="SM00825">
    <property type="entry name" value="PKS_KS"/>
    <property type="match status" value="1"/>
</dbReference>
<dbReference type="InterPro" id="IPR014031">
    <property type="entry name" value="Ketoacyl_synth_C"/>
</dbReference>
<dbReference type="EMBL" id="CP009498">
    <property type="protein sequence ID" value="AKL97734.1"/>
    <property type="molecule type" value="Genomic_DNA"/>
</dbReference>
<dbReference type="PIRSF" id="PIRSF000447">
    <property type="entry name" value="KAS_II"/>
    <property type="match status" value="1"/>
</dbReference>
<dbReference type="Gene3D" id="3.40.47.10">
    <property type="match status" value="1"/>
</dbReference>
<comment type="catalytic activity">
    <reaction evidence="11">
        <text>(9Z)-hexadecenoyl-[ACP] + malonyl-[ACP] + H(+) = 3-oxo-(11Z)-octadecenoyl-[ACP] + holo-[ACP] + CO2</text>
        <dbReference type="Rhea" id="RHEA:55040"/>
        <dbReference type="Rhea" id="RHEA-COMP:9623"/>
        <dbReference type="Rhea" id="RHEA-COMP:9685"/>
        <dbReference type="Rhea" id="RHEA-COMP:10800"/>
        <dbReference type="Rhea" id="RHEA-COMP:14074"/>
        <dbReference type="ChEBI" id="CHEBI:15378"/>
        <dbReference type="ChEBI" id="CHEBI:16526"/>
        <dbReference type="ChEBI" id="CHEBI:64479"/>
        <dbReference type="ChEBI" id="CHEBI:78449"/>
        <dbReference type="ChEBI" id="CHEBI:83989"/>
        <dbReference type="ChEBI" id="CHEBI:138538"/>
        <dbReference type="EC" id="2.3.1.179"/>
    </reaction>
</comment>
<accession>A0A0G3WJR1</accession>
<evidence type="ECO:0000256" key="1">
    <source>
        <dbReference type="ARBA" id="ARBA00005194"/>
    </source>
</evidence>
<evidence type="ECO:0000256" key="12">
    <source>
        <dbReference type="PIRSR" id="PIRSR000447-1"/>
    </source>
</evidence>
<dbReference type="FunFam" id="3.40.47.10:FF:000009">
    <property type="entry name" value="3-oxoacyl-[acyl-carrier-protein] synthase 2"/>
    <property type="match status" value="1"/>
</dbReference>
<evidence type="ECO:0000256" key="2">
    <source>
        <dbReference type="ARBA" id="ARBA00008467"/>
    </source>
</evidence>
<dbReference type="Pfam" id="PF00109">
    <property type="entry name" value="ketoacyl-synt"/>
    <property type="match status" value="1"/>
</dbReference>
<dbReference type="NCBIfam" id="NF005589">
    <property type="entry name" value="PRK07314.1"/>
    <property type="match status" value="1"/>
</dbReference>
<evidence type="ECO:0000313" key="15">
    <source>
        <dbReference type="EMBL" id="AKL97734.1"/>
    </source>
</evidence>
<evidence type="ECO:0000256" key="8">
    <source>
        <dbReference type="ARBA" id="ARBA00023098"/>
    </source>
</evidence>
<feature type="domain" description="Ketosynthase family 3 (KS3)" evidence="14">
    <location>
        <begin position="2"/>
        <end position="410"/>
    </location>
</feature>
<protein>
    <recommendedName>
        <fullName evidence="4 11">3-oxoacyl-[acyl-carrier-protein] synthase 2</fullName>
        <ecNumber evidence="3 11">2.3.1.179</ecNumber>
    </recommendedName>
</protein>
<dbReference type="PROSITE" id="PS00606">
    <property type="entry name" value="KS3_1"/>
    <property type="match status" value="1"/>
</dbReference>
<dbReference type="UniPathway" id="UPA00094"/>
<dbReference type="AlphaFoldDB" id="A0A0G3WJR1"/>
<comment type="pathway">
    <text evidence="1 11">Lipid metabolism; fatty acid biosynthesis.</text>
</comment>
<dbReference type="RefSeq" id="WP_052570039.1">
    <property type="nucleotide sequence ID" value="NZ_CP009498.1"/>
</dbReference>
<evidence type="ECO:0000256" key="3">
    <source>
        <dbReference type="ARBA" id="ARBA00012356"/>
    </source>
</evidence>
<dbReference type="GO" id="GO:0005829">
    <property type="term" value="C:cytosol"/>
    <property type="evidence" value="ECO:0007669"/>
    <property type="project" value="TreeGrafter"/>
</dbReference>
<dbReference type="GO" id="GO:0006633">
    <property type="term" value="P:fatty acid biosynthetic process"/>
    <property type="evidence" value="ECO:0007669"/>
    <property type="project" value="UniProtKB-UniRule"/>
</dbReference>
<dbReference type="SUPFAM" id="SSF53901">
    <property type="entry name" value="Thiolase-like"/>
    <property type="match status" value="2"/>
</dbReference>
<proteinExistence type="inferred from homology"/>
<keyword evidence="7" id="KW-0276">Fatty acid metabolism</keyword>
<name>A0A0G3WJR1_9BACT</name>
<evidence type="ECO:0000256" key="9">
    <source>
        <dbReference type="ARBA" id="ARBA00023160"/>
    </source>
</evidence>
<keyword evidence="9 11" id="KW-0275">Fatty acid biosynthesis</keyword>
<evidence type="ECO:0000256" key="4">
    <source>
        <dbReference type="ARBA" id="ARBA00014657"/>
    </source>
</evidence>
<gene>
    <name evidence="15" type="primary">fabF</name>
    <name evidence="15" type="ORF">Epro_0355</name>
</gene>
<dbReference type="PANTHER" id="PTHR11712">
    <property type="entry name" value="POLYKETIDE SYNTHASE-RELATED"/>
    <property type="match status" value="1"/>
</dbReference>
<keyword evidence="8" id="KW-0443">Lipid metabolism</keyword>
<keyword evidence="16" id="KW-1185">Reference proteome</keyword>
<evidence type="ECO:0000256" key="10">
    <source>
        <dbReference type="ARBA" id="ARBA00023315"/>
    </source>
</evidence>
<dbReference type="InterPro" id="IPR016039">
    <property type="entry name" value="Thiolase-like"/>
</dbReference>
<dbReference type="STRING" id="1408281.Epro_0355"/>
<dbReference type="PANTHER" id="PTHR11712:SF336">
    <property type="entry name" value="3-OXOACYL-[ACYL-CARRIER-PROTEIN] SYNTHASE, MITOCHONDRIAL"/>
    <property type="match status" value="1"/>
</dbReference>
<keyword evidence="10 11" id="KW-0012">Acyltransferase</keyword>
<dbReference type="Pfam" id="PF02801">
    <property type="entry name" value="Ketoacyl-synt_C"/>
    <property type="match status" value="1"/>
</dbReference>
<evidence type="ECO:0000256" key="7">
    <source>
        <dbReference type="ARBA" id="ARBA00022832"/>
    </source>
</evidence>
<comment type="function">
    <text evidence="11">Involved in the type II fatty acid elongation cycle. Catalyzes the elongation of a wide range of acyl-ACP by the addition of two carbons from malonyl-ACP to an acyl acceptor. Can efficiently catalyze the conversion of palmitoleoyl-ACP (cis-hexadec-9-enoyl-ACP) to cis-vaccenoyl-ACP (cis-octadec-11-enoyl-ACP), an essential step in the thermal regulation of fatty acid composition.</text>
</comment>
<dbReference type="InterPro" id="IPR020615">
    <property type="entry name" value="Thiolase_acyl_enz_int_AS"/>
</dbReference>
<dbReference type="KEGG" id="epo:Epro_0355"/>
<dbReference type="InterPro" id="IPR018201">
    <property type="entry name" value="Ketoacyl_synth_AS"/>
</dbReference>
<dbReference type="InterPro" id="IPR014030">
    <property type="entry name" value="Ketoacyl_synth_N"/>
</dbReference>
<dbReference type="GO" id="GO:0004315">
    <property type="term" value="F:3-oxoacyl-[acyl-carrier-protein] synthase activity"/>
    <property type="evidence" value="ECO:0007669"/>
    <property type="project" value="UniProtKB-UniRule"/>
</dbReference>
<evidence type="ECO:0000259" key="14">
    <source>
        <dbReference type="PROSITE" id="PS52004"/>
    </source>
</evidence>
<evidence type="ECO:0000256" key="11">
    <source>
        <dbReference type="PIRNR" id="PIRNR000447"/>
    </source>
</evidence>
<keyword evidence="6 11" id="KW-0808">Transferase</keyword>
<dbReference type="NCBIfam" id="TIGR03150">
    <property type="entry name" value="fabF"/>
    <property type="match status" value="1"/>
</dbReference>
<evidence type="ECO:0000313" key="16">
    <source>
        <dbReference type="Proteomes" id="UP000035337"/>
    </source>
</evidence>
<feature type="active site" description="For beta-ketoacyl synthase activity" evidence="12">
    <location>
        <position position="163"/>
    </location>
</feature>
<dbReference type="PROSITE" id="PS52004">
    <property type="entry name" value="KS3_2"/>
    <property type="match status" value="1"/>
</dbReference>
<evidence type="ECO:0000256" key="6">
    <source>
        <dbReference type="ARBA" id="ARBA00022679"/>
    </source>
</evidence>
<dbReference type="EC" id="2.3.1.179" evidence="3 11"/>
<keyword evidence="5 11" id="KW-0444">Lipid biosynthesis</keyword>
<evidence type="ECO:0000256" key="5">
    <source>
        <dbReference type="ARBA" id="ARBA00022516"/>
    </source>
</evidence>
<dbReference type="NCBIfam" id="NF004970">
    <property type="entry name" value="PRK06333.1"/>
    <property type="match status" value="1"/>
</dbReference>
<comment type="catalytic activity">
    <reaction evidence="11">
        <text>a fatty acyl-[ACP] + malonyl-[ACP] + H(+) = a 3-oxoacyl-[ACP] + holo-[ACP] + CO2</text>
        <dbReference type="Rhea" id="RHEA:22836"/>
        <dbReference type="Rhea" id="RHEA-COMP:9623"/>
        <dbReference type="Rhea" id="RHEA-COMP:9685"/>
        <dbReference type="Rhea" id="RHEA-COMP:9916"/>
        <dbReference type="Rhea" id="RHEA-COMP:14125"/>
        <dbReference type="ChEBI" id="CHEBI:15378"/>
        <dbReference type="ChEBI" id="CHEBI:16526"/>
        <dbReference type="ChEBI" id="CHEBI:64479"/>
        <dbReference type="ChEBI" id="CHEBI:78449"/>
        <dbReference type="ChEBI" id="CHEBI:78776"/>
        <dbReference type="ChEBI" id="CHEBI:138651"/>
    </reaction>
</comment>
<dbReference type="OrthoDB" id="9808669at2"/>
<comment type="similarity">
    <text evidence="2 11 13">Belongs to the thiolase-like superfamily. Beta-ketoacyl-ACP synthases family.</text>
</comment>
<organism evidence="15 16">
    <name type="scientific">Endomicrobium proavitum</name>
    <dbReference type="NCBI Taxonomy" id="1408281"/>
    <lineage>
        <taxon>Bacteria</taxon>
        <taxon>Pseudomonadati</taxon>
        <taxon>Elusimicrobiota</taxon>
        <taxon>Endomicrobiia</taxon>
        <taxon>Endomicrobiales</taxon>
        <taxon>Endomicrobiaceae</taxon>
        <taxon>Endomicrobium</taxon>
    </lineage>
</organism>